<dbReference type="AlphaFoldDB" id="A0A423WZD1"/>
<name>A0A423WZD1_9PEZI</name>
<reference evidence="1 2" key="1">
    <citation type="submission" date="2015-09" db="EMBL/GenBank/DDBJ databases">
        <title>Host preference determinants of Valsa canker pathogens revealed by comparative genomics.</title>
        <authorList>
            <person name="Yin Z."/>
            <person name="Huang L."/>
        </authorList>
    </citation>
    <scope>NUCLEOTIDE SEQUENCE [LARGE SCALE GENOMIC DNA]</scope>
    <source>
        <strain evidence="1 2">03-1</strain>
    </source>
</reference>
<organism evidence="1 2">
    <name type="scientific">Cytospora schulzeri</name>
    <dbReference type="NCBI Taxonomy" id="448051"/>
    <lineage>
        <taxon>Eukaryota</taxon>
        <taxon>Fungi</taxon>
        <taxon>Dikarya</taxon>
        <taxon>Ascomycota</taxon>
        <taxon>Pezizomycotina</taxon>
        <taxon>Sordariomycetes</taxon>
        <taxon>Sordariomycetidae</taxon>
        <taxon>Diaporthales</taxon>
        <taxon>Cytosporaceae</taxon>
        <taxon>Cytospora</taxon>
    </lineage>
</organism>
<comment type="caution">
    <text evidence="1">The sequence shown here is derived from an EMBL/GenBank/DDBJ whole genome shotgun (WGS) entry which is preliminary data.</text>
</comment>
<dbReference type="EMBL" id="LKEA01000005">
    <property type="protein sequence ID" value="ROW08920.1"/>
    <property type="molecule type" value="Genomic_DNA"/>
</dbReference>
<proteinExistence type="predicted"/>
<gene>
    <name evidence="1" type="ORF">VMCG_02737</name>
</gene>
<evidence type="ECO:0000313" key="2">
    <source>
        <dbReference type="Proteomes" id="UP000283895"/>
    </source>
</evidence>
<dbReference type="Proteomes" id="UP000283895">
    <property type="component" value="Unassembled WGS sequence"/>
</dbReference>
<dbReference type="STRING" id="356882.A0A423WZD1"/>
<evidence type="ECO:0000313" key="1">
    <source>
        <dbReference type="EMBL" id="ROW08920.1"/>
    </source>
</evidence>
<protein>
    <submittedName>
        <fullName evidence="1">Uncharacterized protein</fullName>
    </submittedName>
</protein>
<accession>A0A423WZD1</accession>
<keyword evidence="2" id="KW-1185">Reference proteome</keyword>
<sequence length="134" mass="14172">MPMPIPSAFPLRNHSATLAPAASPLSTWMLNRRLCATASRVRLGVAMLKVMRGAGRSVREVKEDMVMPLGTMVVVVVLVAVSVDEGGEEGEGDDEVHTTTECGSRRITVRSCSDRESVSKVASCATTAAMPSSP</sequence>